<dbReference type="PANTHER" id="PTHR24221">
    <property type="entry name" value="ATP-BINDING CASSETTE SUB-FAMILY B"/>
    <property type="match status" value="1"/>
</dbReference>
<dbReference type="InterPro" id="IPR011527">
    <property type="entry name" value="ABC1_TM_dom"/>
</dbReference>
<keyword evidence="8" id="KW-0080">Bacteriocin transport</keyword>
<gene>
    <name evidence="12" type="ORF">GCM10011386_30490</name>
</gene>
<evidence type="ECO:0000313" key="12">
    <source>
        <dbReference type="EMBL" id="GGC36240.1"/>
    </source>
</evidence>
<sequence>MGISEAAEKIGFRTQGVKLTLEQLDEIHLPCILHWRQNHFVVLYRVKKGYYHIADPANCKRKLDKKEFAANWFAHEELHNGISLLLNQTPTFYEREEDETRTLKWNAVLRYFATYRRLFVQLTLGLLVGTILQLVTPFLTQSVVDIGINTRNLNFIHLILIAQIALFIGQVGVDFIRSWILLHISTRVNISILTDMLIKLMKLPMKFYETKTTGDIMQRMADQQRIESFLTGSMLGTMFSFINLIVFGFVLAFYHAGIFSIFLGASILYTGWILLFLKSRRELDHRRFAVASDNQTAIVELVEAMQEIKLNNAERQKRWLWEGIQARLFRFKVKSLALAQYQQAGSMAINQLKSILITFLSAKAVIDGDLTLGGMMAIQYIVGMVSSPIGQILGFIQSYQDAQISLERINEIYREPDEEPMENEWMRELPKDKSITLLGVTFRYPGAGNEPVLTDVDIRFPEGKTTAIVGMSGSGKTTILKLILRFFEPESGEIRVGQQKLAQIGFSSWRDQCGVVMQDGFIFADTIERNIAVGDEYPDPQRVNHAIRTANLQEFIEEQPFGLKTKIGVAGKGISQGQRQRLLIARAVYKNPRYILFDEATNALDANNERVIIDNLIGFLEGRTAIIVAHRLSTVSHADNILVLDKGRIVEQGTHWELTERRGEYYQLVKNQLELGN</sequence>
<evidence type="ECO:0000256" key="8">
    <source>
        <dbReference type="ARBA" id="ARBA00043264"/>
    </source>
</evidence>
<reference evidence="13" key="1">
    <citation type="journal article" date="2019" name="Int. J. Syst. Evol. Microbiol.">
        <title>The Global Catalogue of Microorganisms (GCM) 10K type strain sequencing project: providing services to taxonomists for standard genome sequencing and annotation.</title>
        <authorList>
            <consortium name="The Broad Institute Genomics Platform"/>
            <consortium name="The Broad Institute Genome Sequencing Center for Infectious Disease"/>
            <person name="Wu L."/>
            <person name="Ma J."/>
        </authorList>
    </citation>
    <scope>NUCLEOTIDE SEQUENCE [LARGE SCALE GENOMIC DNA]</scope>
    <source>
        <strain evidence="13">CGMCC 1.15342</strain>
    </source>
</reference>
<dbReference type="GO" id="GO:0005524">
    <property type="term" value="F:ATP binding"/>
    <property type="evidence" value="ECO:0007669"/>
    <property type="project" value="UniProtKB-KW"/>
</dbReference>
<dbReference type="PANTHER" id="PTHR24221:SF654">
    <property type="entry name" value="ATP-BINDING CASSETTE SUB-FAMILY B MEMBER 6"/>
    <property type="match status" value="1"/>
</dbReference>
<keyword evidence="3" id="KW-0547">Nucleotide-binding</keyword>
<feature type="transmembrane region" description="Helical" evidence="9">
    <location>
        <begin position="229"/>
        <end position="252"/>
    </location>
</feature>
<dbReference type="PROSITE" id="PS00211">
    <property type="entry name" value="ABC_TRANSPORTER_1"/>
    <property type="match status" value="1"/>
</dbReference>
<dbReference type="Pfam" id="PF00664">
    <property type="entry name" value="ABC_membrane"/>
    <property type="match status" value="1"/>
</dbReference>
<dbReference type="PROSITE" id="PS50893">
    <property type="entry name" value="ABC_TRANSPORTER_2"/>
    <property type="match status" value="1"/>
</dbReference>
<accession>A0ABQ1M8F4</accession>
<keyword evidence="2 9" id="KW-0812">Transmembrane</keyword>
<evidence type="ECO:0000256" key="6">
    <source>
        <dbReference type="ARBA" id="ARBA00022989"/>
    </source>
</evidence>
<evidence type="ECO:0000256" key="9">
    <source>
        <dbReference type="SAM" id="Phobius"/>
    </source>
</evidence>
<evidence type="ECO:0000256" key="1">
    <source>
        <dbReference type="ARBA" id="ARBA00004651"/>
    </source>
</evidence>
<organism evidence="12 13">
    <name type="scientific">Parapedobacter defluvii</name>
    <dbReference type="NCBI Taxonomy" id="2045106"/>
    <lineage>
        <taxon>Bacteria</taxon>
        <taxon>Pseudomonadati</taxon>
        <taxon>Bacteroidota</taxon>
        <taxon>Sphingobacteriia</taxon>
        <taxon>Sphingobacteriales</taxon>
        <taxon>Sphingobacteriaceae</taxon>
        <taxon>Parapedobacter</taxon>
    </lineage>
</organism>
<dbReference type="SUPFAM" id="SSF52540">
    <property type="entry name" value="P-loop containing nucleoside triphosphate hydrolases"/>
    <property type="match status" value="1"/>
</dbReference>
<dbReference type="InterPro" id="IPR005074">
    <property type="entry name" value="Peptidase_C39"/>
</dbReference>
<feature type="transmembrane region" description="Helical" evidence="9">
    <location>
        <begin position="258"/>
        <end position="277"/>
    </location>
</feature>
<name>A0ABQ1M8F4_9SPHI</name>
<evidence type="ECO:0000256" key="5">
    <source>
        <dbReference type="ARBA" id="ARBA00022927"/>
    </source>
</evidence>
<dbReference type="Gene3D" id="1.20.1560.10">
    <property type="entry name" value="ABC transporter type 1, transmembrane domain"/>
    <property type="match status" value="1"/>
</dbReference>
<dbReference type="InterPro" id="IPR003593">
    <property type="entry name" value="AAA+_ATPase"/>
</dbReference>
<dbReference type="InterPro" id="IPR036640">
    <property type="entry name" value="ABC1_TM_sf"/>
</dbReference>
<comment type="caution">
    <text evidence="12">The sequence shown here is derived from an EMBL/GenBank/DDBJ whole genome shotgun (WGS) entry which is preliminary data.</text>
</comment>
<dbReference type="Gene3D" id="3.40.50.300">
    <property type="entry name" value="P-loop containing nucleotide triphosphate hydrolases"/>
    <property type="match status" value="1"/>
</dbReference>
<dbReference type="InterPro" id="IPR017871">
    <property type="entry name" value="ABC_transporter-like_CS"/>
</dbReference>
<evidence type="ECO:0000256" key="2">
    <source>
        <dbReference type="ARBA" id="ARBA00022692"/>
    </source>
</evidence>
<comment type="subcellular location">
    <subcellularLocation>
        <location evidence="1">Cell membrane</location>
        <topology evidence="1">Multi-pass membrane protein</topology>
    </subcellularLocation>
</comment>
<evidence type="ECO:0000313" key="13">
    <source>
        <dbReference type="Proteomes" id="UP000597338"/>
    </source>
</evidence>
<dbReference type="Pfam" id="PF00005">
    <property type="entry name" value="ABC_tran"/>
    <property type="match status" value="1"/>
</dbReference>
<feature type="transmembrane region" description="Helical" evidence="9">
    <location>
        <begin position="152"/>
        <end position="173"/>
    </location>
</feature>
<evidence type="ECO:0000259" key="11">
    <source>
        <dbReference type="PROSITE" id="PS50929"/>
    </source>
</evidence>
<evidence type="ECO:0000256" key="3">
    <source>
        <dbReference type="ARBA" id="ARBA00022741"/>
    </source>
</evidence>
<dbReference type="Pfam" id="PF03412">
    <property type="entry name" value="Peptidase_C39"/>
    <property type="match status" value="1"/>
</dbReference>
<protein>
    <submittedName>
        <fullName evidence="12">ABC transporter ATP-binding protein</fullName>
    </submittedName>
</protein>
<dbReference type="InterPro" id="IPR027417">
    <property type="entry name" value="P-loop_NTPase"/>
</dbReference>
<keyword evidence="6 9" id="KW-1133">Transmembrane helix</keyword>
<feature type="domain" description="ABC transmembrane type-1" evidence="11">
    <location>
        <begin position="122"/>
        <end position="401"/>
    </location>
</feature>
<keyword evidence="13" id="KW-1185">Reference proteome</keyword>
<dbReference type="PROSITE" id="PS50929">
    <property type="entry name" value="ABC_TM1F"/>
    <property type="match status" value="1"/>
</dbReference>
<evidence type="ECO:0000256" key="7">
    <source>
        <dbReference type="ARBA" id="ARBA00023136"/>
    </source>
</evidence>
<dbReference type="InterPro" id="IPR003439">
    <property type="entry name" value="ABC_transporter-like_ATP-bd"/>
</dbReference>
<keyword evidence="5" id="KW-0813">Transport</keyword>
<evidence type="ECO:0000259" key="10">
    <source>
        <dbReference type="PROSITE" id="PS50893"/>
    </source>
</evidence>
<feature type="domain" description="ABC transporter" evidence="10">
    <location>
        <begin position="435"/>
        <end position="671"/>
    </location>
</feature>
<feature type="transmembrane region" description="Helical" evidence="9">
    <location>
        <begin position="118"/>
        <end position="140"/>
    </location>
</feature>
<keyword evidence="7 9" id="KW-0472">Membrane</keyword>
<dbReference type="EMBL" id="BMIK01000011">
    <property type="protein sequence ID" value="GGC36240.1"/>
    <property type="molecule type" value="Genomic_DNA"/>
</dbReference>
<dbReference type="SMART" id="SM00382">
    <property type="entry name" value="AAA"/>
    <property type="match status" value="1"/>
</dbReference>
<keyword evidence="5" id="KW-0653">Protein transport</keyword>
<dbReference type="Gene3D" id="3.90.70.10">
    <property type="entry name" value="Cysteine proteinases"/>
    <property type="match status" value="1"/>
</dbReference>
<dbReference type="CDD" id="cd18571">
    <property type="entry name" value="ABC_6TM_peptidase_like"/>
    <property type="match status" value="1"/>
</dbReference>
<evidence type="ECO:0000256" key="4">
    <source>
        <dbReference type="ARBA" id="ARBA00022840"/>
    </source>
</evidence>
<dbReference type="InterPro" id="IPR039421">
    <property type="entry name" value="Type_1_exporter"/>
</dbReference>
<keyword evidence="4 12" id="KW-0067">ATP-binding</keyword>
<proteinExistence type="predicted"/>
<dbReference type="SUPFAM" id="SSF90123">
    <property type="entry name" value="ABC transporter transmembrane region"/>
    <property type="match status" value="1"/>
</dbReference>
<dbReference type="Proteomes" id="UP000597338">
    <property type="component" value="Unassembled WGS sequence"/>
</dbReference>